<sequence length="376" mass="41935">MSHWTEVRPSEDFYRVLDADGRPLDDPPDVDEETLRRMYRAFVRSRAFDAKALSLQRRGEISIHAASTGEEAVSVGSAAALEPDDWCFPTYRQTAASIYWDAPLARTFAGLMGAEPETVAEHLDDESNPAVNFSPPYIPLTVNVTNAVGSAMADAFNDRDTVTMSYVGDGSTSEGDFHEALNFAGVFEAPAVTICHNNQWAISVPTHRQTAAETFARKAEAHGVPYDRVDGNDVLAVYEKSREAIERARNGGGPTLLECVTYRMVDHNTADEDSVYRDEEELARWADLDPVDRFETYLREAGVMDDDEMDRVAEAAEADVDEAVEAARSVPRSDPQRMFDNHLHGESWTERHQRAELRREGMGENPFVDFDGEGFK</sequence>
<evidence type="ECO:0000313" key="4">
    <source>
        <dbReference type="Proteomes" id="UP000509750"/>
    </source>
</evidence>
<dbReference type="EMBL" id="CP058529">
    <property type="protein sequence ID" value="QLG27287.1"/>
    <property type="molecule type" value="Genomic_DNA"/>
</dbReference>
<feature type="domain" description="Dehydrogenase E1 component" evidence="2">
    <location>
        <begin position="42"/>
        <end position="335"/>
    </location>
</feature>
<evidence type="ECO:0000256" key="1">
    <source>
        <dbReference type="ARBA" id="ARBA00023002"/>
    </source>
</evidence>
<protein>
    <submittedName>
        <fullName evidence="3">2-oxo acid dehydrogenase</fullName>
    </submittedName>
</protein>
<keyword evidence="4" id="KW-1185">Reference proteome</keyword>
<keyword evidence="1" id="KW-0560">Oxidoreductase</keyword>
<reference evidence="3 4" key="1">
    <citation type="submission" date="2020-07" db="EMBL/GenBank/DDBJ databases">
        <title>Gai3-2, isolated from salt lake.</title>
        <authorList>
            <person name="Cui H."/>
            <person name="Shi X."/>
        </authorList>
    </citation>
    <scope>NUCLEOTIDE SEQUENCE [LARGE SCALE GENOMIC DNA]</scope>
    <source>
        <strain evidence="3 4">Gai3-2</strain>
    </source>
</reference>
<proteinExistence type="predicted"/>
<dbReference type="OrthoDB" id="25266at2157"/>
<dbReference type="AlphaFoldDB" id="A0A7D5GKH0"/>
<dbReference type="InterPro" id="IPR001017">
    <property type="entry name" value="DH_E1"/>
</dbReference>
<dbReference type="KEGG" id="halg:HUG10_06880"/>
<name>A0A7D5GKH0_9EURY</name>
<dbReference type="PANTHER" id="PTHR43380">
    <property type="entry name" value="2-OXOISOVALERATE DEHYDROGENASE SUBUNIT ALPHA, MITOCHONDRIAL"/>
    <property type="match status" value="1"/>
</dbReference>
<dbReference type="Proteomes" id="UP000509750">
    <property type="component" value="Chromosome"/>
</dbReference>
<dbReference type="InterPro" id="IPR029061">
    <property type="entry name" value="THDP-binding"/>
</dbReference>
<dbReference type="GO" id="GO:0016624">
    <property type="term" value="F:oxidoreductase activity, acting on the aldehyde or oxo group of donors, disulfide as acceptor"/>
    <property type="evidence" value="ECO:0007669"/>
    <property type="project" value="InterPro"/>
</dbReference>
<dbReference type="CDD" id="cd02000">
    <property type="entry name" value="TPP_E1_PDC_ADC_BCADC"/>
    <property type="match status" value="1"/>
</dbReference>
<dbReference type="RefSeq" id="WP_179168862.1">
    <property type="nucleotide sequence ID" value="NZ_CP058529.1"/>
</dbReference>
<dbReference type="InterPro" id="IPR050771">
    <property type="entry name" value="Alpha-ketoacid_DH_E1_comp"/>
</dbReference>
<dbReference type="Gene3D" id="3.40.50.970">
    <property type="match status" value="1"/>
</dbReference>
<dbReference type="Pfam" id="PF00676">
    <property type="entry name" value="E1_dh"/>
    <property type="match status" value="1"/>
</dbReference>
<evidence type="ECO:0000259" key="2">
    <source>
        <dbReference type="Pfam" id="PF00676"/>
    </source>
</evidence>
<accession>A0A7D5GKH0</accession>
<dbReference type="GO" id="GO:0044272">
    <property type="term" value="P:sulfur compound biosynthetic process"/>
    <property type="evidence" value="ECO:0007669"/>
    <property type="project" value="UniProtKB-ARBA"/>
</dbReference>
<gene>
    <name evidence="3" type="ORF">HUG10_06880</name>
</gene>
<evidence type="ECO:0000313" key="3">
    <source>
        <dbReference type="EMBL" id="QLG27287.1"/>
    </source>
</evidence>
<dbReference type="GeneID" id="56028543"/>
<dbReference type="GO" id="GO:0009083">
    <property type="term" value="P:branched-chain amino acid catabolic process"/>
    <property type="evidence" value="ECO:0007669"/>
    <property type="project" value="TreeGrafter"/>
</dbReference>
<dbReference type="PANTHER" id="PTHR43380:SF1">
    <property type="entry name" value="2-OXOISOVALERATE DEHYDROGENASE SUBUNIT ALPHA, MITOCHONDRIAL"/>
    <property type="match status" value="1"/>
</dbReference>
<organism evidence="3 4">
    <name type="scientific">Halorarum halophilum</name>
    <dbReference type="NCBI Taxonomy" id="2743090"/>
    <lineage>
        <taxon>Archaea</taxon>
        <taxon>Methanobacteriati</taxon>
        <taxon>Methanobacteriota</taxon>
        <taxon>Stenosarchaea group</taxon>
        <taxon>Halobacteria</taxon>
        <taxon>Halobacteriales</taxon>
        <taxon>Haloferacaceae</taxon>
        <taxon>Halorarum</taxon>
    </lineage>
</organism>
<dbReference type="SUPFAM" id="SSF52518">
    <property type="entry name" value="Thiamin diphosphate-binding fold (THDP-binding)"/>
    <property type="match status" value="1"/>
</dbReference>